<sequence length="101" mass="11872">MIKINVDVGEWLEETGWPTYDSDMEQLLFLYHDWIMTSPRKHNPFYSLDADILIDKTIRRMKHIHPNPRDADVISSLLILRMAQLARFEGVIAPELTNLIH</sequence>
<protein>
    <submittedName>
        <fullName evidence="1">Uncharacterized protein</fullName>
    </submittedName>
</protein>
<evidence type="ECO:0000313" key="1">
    <source>
        <dbReference type="EMBL" id="UZE96945.1"/>
    </source>
</evidence>
<reference evidence="1" key="1">
    <citation type="submission" date="2022-06" db="EMBL/GenBank/DDBJ databases">
        <title>Alkalimarinus sp. nov., isolated from gut of a Alitta virens.</title>
        <authorList>
            <person name="Yang A.I."/>
            <person name="Shin N.-R."/>
        </authorList>
    </citation>
    <scope>NUCLEOTIDE SEQUENCE</scope>
    <source>
        <strain evidence="1">A2M4</strain>
    </source>
</reference>
<dbReference type="Proteomes" id="UP001163739">
    <property type="component" value="Chromosome"/>
</dbReference>
<dbReference type="EMBL" id="CP100390">
    <property type="protein sequence ID" value="UZE96945.1"/>
    <property type="molecule type" value="Genomic_DNA"/>
</dbReference>
<gene>
    <name evidence="1" type="ORF">NKI27_04115</name>
</gene>
<evidence type="ECO:0000313" key="2">
    <source>
        <dbReference type="Proteomes" id="UP001163739"/>
    </source>
</evidence>
<name>A0ABY6N4L1_9ALTE</name>
<proteinExistence type="predicted"/>
<organism evidence="1 2">
    <name type="scientific">Alkalimarinus alittae</name>
    <dbReference type="NCBI Taxonomy" id="2961619"/>
    <lineage>
        <taxon>Bacteria</taxon>
        <taxon>Pseudomonadati</taxon>
        <taxon>Pseudomonadota</taxon>
        <taxon>Gammaproteobacteria</taxon>
        <taxon>Alteromonadales</taxon>
        <taxon>Alteromonadaceae</taxon>
        <taxon>Alkalimarinus</taxon>
    </lineage>
</organism>
<dbReference type="RefSeq" id="WP_265048426.1">
    <property type="nucleotide sequence ID" value="NZ_CP100390.1"/>
</dbReference>
<keyword evidence="2" id="KW-1185">Reference proteome</keyword>
<accession>A0ABY6N4L1</accession>